<feature type="domain" description="NAD-dependent epimerase/dehydratase" evidence="2">
    <location>
        <begin position="55"/>
        <end position="297"/>
    </location>
</feature>
<dbReference type="Gene3D" id="3.40.50.720">
    <property type="entry name" value="NAD(P)-binding Rossmann-like Domain"/>
    <property type="match status" value="1"/>
</dbReference>
<proteinExistence type="predicted"/>
<feature type="region of interest" description="Disordered" evidence="1">
    <location>
        <begin position="1"/>
        <end position="27"/>
    </location>
</feature>
<keyword evidence="4" id="KW-1185">Reference proteome</keyword>
<gene>
    <name evidence="3" type="ORF">FHP25_34930</name>
</gene>
<evidence type="ECO:0000313" key="4">
    <source>
        <dbReference type="Proteomes" id="UP000321638"/>
    </source>
</evidence>
<evidence type="ECO:0000313" key="3">
    <source>
        <dbReference type="EMBL" id="TXL70324.1"/>
    </source>
</evidence>
<name>A0A5C8PB97_9HYPH</name>
<evidence type="ECO:0000256" key="1">
    <source>
        <dbReference type="SAM" id="MobiDB-lite"/>
    </source>
</evidence>
<dbReference type="EMBL" id="VDUZ01000061">
    <property type="protein sequence ID" value="TXL70324.1"/>
    <property type="molecule type" value="Genomic_DNA"/>
</dbReference>
<dbReference type="InterPro" id="IPR050177">
    <property type="entry name" value="Lipid_A_modif_metabolic_enz"/>
</dbReference>
<protein>
    <submittedName>
        <fullName evidence="3">NAD(P)-dependent oxidoreductase</fullName>
    </submittedName>
</protein>
<dbReference type="Pfam" id="PF01370">
    <property type="entry name" value="Epimerase"/>
    <property type="match status" value="1"/>
</dbReference>
<dbReference type="AlphaFoldDB" id="A0A5C8PB97"/>
<sequence length="381" mass="40828">MGTDRLYPSPSHRFRDGPLPLPAHAGRGVNDSAASRLRVQWGPSAACTTVARMRVLVFGGAGFVGLGIAEALLARGDDVTLLDRRPPPQAARTAFGSLPGRLSVVAGNVRDENDVRYAVADMPDVVIYGAALTADAAREAAEPDRILDINVGGLVRVLQAVAAGAVRRTILLSSASAYGESAYQDGPIDETAAAAPRSLYAVSKLAGEQFARRLAELGGLDVRMVRLSSVFGPWEHETGVRDTLSPPYQVALAALEGRPALLPRPCMRDFVYVRDVAEAVVALIDAPSPRYDLYNIGPGASWSLLDWGVQLRDIARPGFECRVRAAGETATINLHGDRDRSPLAIGRLTDDLLYKPRYGWARSAQDYGAWLGRHGVSLMLP</sequence>
<comment type="caution">
    <text evidence="3">The sequence shown here is derived from an EMBL/GenBank/DDBJ whole genome shotgun (WGS) entry which is preliminary data.</text>
</comment>
<dbReference type="SUPFAM" id="SSF51735">
    <property type="entry name" value="NAD(P)-binding Rossmann-fold domains"/>
    <property type="match status" value="1"/>
</dbReference>
<dbReference type="PANTHER" id="PTHR43245">
    <property type="entry name" value="BIFUNCTIONAL POLYMYXIN RESISTANCE PROTEIN ARNA"/>
    <property type="match status" value="1"/>
</dbReference>
<dbReference type="CDD" id="cd08946">
    <property type="entry name" value="SDR_e"/>
    <property type="match status" value="1"/>
</dbReference>
<evidence type="ECO:0000259" key="2">
    <source>
        <dbReference type="Pfam" id="PF01370"/>
    </source>
</evidence>
<organism evidence="3 4">
    <name type="scientific">Vineibacter terrae</name>
    <dbReference type="NCBI Taxonomy" id="2586908"/>
    <lineage>
        <taxon>Bacteria</taxon>
        <taxon>Pseudomonadati</taxon>
        <taxon>Pseudomonadota</taxon>
        <taxon>Alphaproteobacteria</taxon>
        <taxon>Hyphomicrobiales</taxon>
        <taxon>Vineibacter</taxon>
    </lineage>
</organism>
<dbReference type="Proteomes" id="UP000321638">
    <property type="component" value="Unassembled WGS sequence"/>
</dbReference>
<dbReference type="InterPro" id="IPR036291">
    <property type="entry name" value="NAD(P)-bd_dom_sf"/>
</dbReference>
<accession>A0A5C8PB97</accession>
<dbReference type="InterPro" id="IPR001509">
    <property type="entry name" value="Epimerase_deHydtase"/>
</dbReference>
<dbReference type="OrthoDB" id="7352636at2"/>
<reference evidence="3 4" key="1">
    <citation type="submission" date="2019-06" db="EMBL/GenBank/DDBJ databases">
        <title>New taxonomy in bacterial strain CC-CFT640, isolated from vineyard.</title>
        <authorList>
            <person name="Lin S.-Y."/>
            <person name="Tsai C.-F."/>
            <person name="Young C.-C."/>
        </authorList>
    </citation>
    <scope>NUCLEOTIDE SEQUENCE [LARGE SCALE GENOMIC DNA]</scope>
    <source>
        <strain evidence="3 4">CC-CFT640</strain>
    </source>
</reference>